<evidence type="ECO:0000313" key="1">
    <source>
        <dbReference type="EMBL" id="OJG44362.1"/>
    </source>
</evidence>
<proteinExistence type="predicted"/>
<keyword evidence="2" id="KW-1185">Reference proteome</keyword>
<accession>A0A1L8TJS8</accession>
<comment type="caution">
    <text evidence="1">The sequence shown here is derived from an EMBL/GenBank/DDBJ whole genome shotgun (WGS) entry which is preliminary data.</text>
</comment>
<dbReference type="AlphaFoldDB" id="A0A1L8TJS8"/>
<dbReference type="Proteomes" id="UP000182077">
    <property type="component" value="Unassembled WGS sequence"/>
</dbReference>
<dbReference type="STRING" id="249189.RV04_GL000556"/>
<protein>
    <submittedName>
        <fullName evidence="1">Uncharacterized protein</fullName>
    </submittedName>
</protein>
<gene>
    <name evidence="1" type="ORF">RV04_GL000556</name>
</gene>
<name>A0A1L8TJS8_9ENTE</name>
<reference evidence="1 2" key="1">
    <citation type="submission" date="2014-12" db="EMBL/GenBank/DDBJ databases">
        <title>Draft genome sequences of 29 type strains of Enterococci.</title>
        <authorList>
            <person name="Zhong Z."/>
            <person name="Sun Z."/>
            <person name="Liu W."/>
            <person name="Zhang W."/>
            <person name="Zhang H."/>
        </authorList>
    </citation>
    <scope>NUCLEOTIDE SEQUENCE [LARGE SCALE GENOMIC DNA]</scope>
    <source>
        <strain evidence="1 2">DSM 17122</strain>
    </source>
</reference>
<dbReference type="EMBL" id="JXKQ01000011">
    <property type="protein sequence ID" value="OJG44362.1"/>
    <property type="molecule type" value="Genomic_DNA"/>
</dbReference>
<evidence type="ECO:0000313" key="2">
    <source>
        <dbReference type="Proteomes" id="UP000182077"/>
    </source>
</evidence>
<organism evidence="1 2">
    <name type="scientific">Enterococcus hermanniensis</name>
    <dbReference type="NCBI Taxonomy" id="249189"/>
    <lineage>
        <taxon>Bacteria</taxon>
        <taxon>Bacillati</taxon>
        <taxon>Bacillota</taxon>
        <taxon>Bacilli</taxon>
        <taxon>Lactobacillales</taxon>
        <taxon>Enterococcaceae</taxon>
        <taxon>Enterococcus</taxon>
    </lineage>
</organism>
<sequence>MRLADIKHLVIDESFGSPIISFFYRDRRYTFYETGPAVTEYLKDNLAA</sequence>